<reference evidence="3 4" key="1">
    <citation type="submission" date="2019-04" db="EMBL/GenBank/DDBJ databases">
        <title>Azoarcus nasutitermitis sp. nov. isolated from termite nest.</title>
        <authorList>
            <person name="Lin S.-Y."/>
            <person name="Hameed A."/>
            <person name="Hsu Y.-H."/>
            <person name="Young C.-C."/>
        </authorList>
    </citation>
    <scope>NUCLEOTIDE SEQUENCE [LARGE SCALE GENOMIC DNA]</scope>
    <source>
        <strain evidence="3 4">CC-YHH838</strain>
    </source>
</reference>
<proteinExistence type="predicted"/>
<dbReference type="EMBL" id="SSOC01000002">
    <property type="protein sequence ID" value="THF66099.1"/>
    <property type="molecule type" value="Genomic_DNA"/>
</dbReference>
<comment type="caution">
    <text evidence="3">The sequence shown here is derived from an EMBL/GenBank/DDBJ whole genome shotgun (WGS) entry which is preliminary data.</text>
</comment>
<evidence type="ECO:0000313" key="4">
    <source>
        <dbReference type="Proteomes" id="UP000308430"/>
    </source>
</evidence>
<evidence type="ECO:0000256" key="2">
    <source>
        <dbReference type="SAM" id="SignalP"/>
    </source>
</evidence>
<gene>
    <name evidence="3" type="ORF">E6C76_04360</name>
</gene>
<evidence type="ECO:0008006" key="5">
    <source>
        <dbReference type="Google" id="ProtNLM"/>
    </source>
</evidence>
<evidence type="ECO:0000313" key="3">
    <source>
        <dbReference type="EMBL" id="THF66099.1"/>
    </source>
</evidence>
<name>A0A4S4B108_9RHOO</name>
<accession>A0A4S4B108</accession>
<protein>
    <recommendedName>
        <fullName evidence="5">MFS transporter</fullName>
    </recommendedName>
</protein>
<feature type="signal peptide" evidence="2">
    <location>
        <begin position="1"/>
        <end position="20"/>
    </location>
</feature>
<dbReference type="AlphaFoldDB" id="A0A4S4B108"/>
<organism evidence="3 4">
    <name type="scientific">Pseudothauera nasutitermitis</name>
    <dbReference type="NCBI Taxonomy" id="2565930"/>
    <lineage>
        <taxon>Bacteria</taxon>
        <taxon>Pseudomonadati</taxon>
        <taxon>Pseudomonadota</taxon>
        <taxon>Betaproteobacteria</taxon>
        <taxon>Rhodocyclales</taxon>
        <taxon>Zoogloeaceae</taxon>
        <taxon>Pseudothauera</taxon>
    </lineage>
</organism>
<keyword evidence="2" id="KW-0732">Signal</keyword>
<evidence type="ECO:0000256" key="1">
    <source>
        <dbReference type="SAM" id="MobiDB-lite"/>
    </source>
</evidence>
<dbReference type="RefSeq" id="WP_136347048.1">
    <property type="nucleotide sequence ID" value="NZ_SSOC01000002.1"/>
</dbReference>
<dbReference type="Proteomes" id="UP000308430">
    <property type="component" value="Unassembled WGS sequence"/>
</dbReference>
<feature type="region of interest" description="Disordered" evidence="1">
    <location>
        <begin position="81"/>
        <end position="116"/>
    </location>
</feature>
<feature type="chain" id="PRO_5020969632" description="MFS transporter" evidence="2">
    <location>
        <begin position="21"/>
        <end position="116"/>
    </location>
</feature>
<keyword evidence="4" id="KW-1185">Reference proteome</keyword>
<sequence length="116" mass="11846">MKRLLLILLAVLLPVQSALAALDAYCALEDPAPLAAACMDACHRGGDAGGEDGSARLHPDCHSCHLAQFAMVAAAPPLAPSARADAHAGEAPGFLASHPPARPERPKWRGPSSAPA</sequence>